<dbReference type="InterPro" id="IPR000014">
    <property type="entry name" value="PAS"/>
</dbReference>
<dbReference type="SUPFAM" id="SSF55785">
    <property type="entry name" value="PYP-like sensor domain (PAS domain)"/>
    <property type="match status" value="1"/>
</dbReference>
<dbReference type="InterPro" id="IPR013656">
    <property type="entry name" value="PAS_4"/>
</dbReference>
<feature type="transmembrane region" description="Helical" evidence="2">
    <location>
        <begin position="87"/>
        <end position="105"/>
    </location>
</feature>
<dbReference type="AlphaFoldDB" id="A0A1F7WL06"/>
<dbReference type="Proteomes" id="UP000177091">
    <property type="component" value="Unassembled WGS sequence"/>
</dbReference>
<dbReference type="EMBL" id="MGFK01000037">
    <property type="protein sequence ID" value="OGM03500.1"/>
    <property type="molecule type" value="Genomic_DNA"/>
</dbReference>
<keyword evidence="1" id="KW-0175">Coiled coil</keyword>
<keyword evidence="2" id="KW-0812">Transmembrane</keyword>
<gene>
    <name evidence="4" type="ORF">A2112_02155</name>
</gene>
<name>A0A1F7WL06_9BACT</name>
<feature type="transmembrane region" description="Helical" evidence="2">
    <location>
        <begin position="40"/>
        <end position="67"/>
    </location>
</feature>
<dbReference type="Pfam" id="PF08448">
    <property type="entry name" value="PAS_4"/>
    <property type="match status" value="1"/>
</dbReference>
<keyword evidence="2" id="KW-0472">Membrane</keyword>
<evidence type="ECO:0000313" key="4">
    <source>
        <dbReference type="EMBL" id="OGM03500.1"/>
    </source>
</evidence>
<reference evidence="4 5" key="1">
    <citation type="journal article" date="2016" name="Nat. Commun.">
        <title>Thousands of microbial genomes shed light on interconnected biogeochemical processes in an aquifer system.</title>
        <authorList>
            <person name="Anantharaman K."/>
            <person name="Brown C.T."/>
            <person name="Hug L.A."/>
            <person name="Sharon I."/>
            <person name="Castelle C.J."/>
            <person name="Probst A.J."/>
            <person name="Thomas B.C."/>
            <person name="Singh A."/>
            <person name="Wilkins M.J."/>
            <person name="Karaoz U."/>
            <person name="Brodie E.L."/>
            <person name="Williams K.H."/>
            <person name="Hubbard S.S."/>
            <person name="Banfield J.F."/>
        </authorList>
    </citation>
    <scope>NUCLEOTIDE SEQUENCE [LARGE SCALE GENOMIC DNA]</scope>
</reference>
<feature type="coiled-coil region" evidence="1">
    <location>
        <begin position="242"/>
        <end position="283"/>
    </location>
</feature>
<evidence type="ECO:0000259" key="3">
    <source>
        <dbReference type="Pfam" id="PF08448"/>
    </source>
</evidence>
<protein>
    <recommendedName>
        <fullName evidence="3">PAS fold-4 domain-containing protein</fullName>
    </recommendedName>
</protein>
<accession>A0A1F7WL06</accession>
<dbReference type="NCBIfam" id="TIGR00229">
    <property type="entry name" value="sensory_box"/>
    <property type="match status" value="1"/>
</dbReference>
<evidence type="ECO:0000256" key="1">
    <source>
        <dbReference type="SAM" id="Coils"/>
    </source>
</evidence>
<evidence type="ECO:0000256" key="2">
    <source>
        <dbReference type="SAM" id="Phobius"/>
    </source>
</evidence>
<proteinExistence type="predicted"/>
<organism evidence="4 5">
    <name type="scientific">Candidatus Woesebacteria bacterium GWA1_42_12</name>
    <dbReference type="NCBI Taxonomy" id="1802472"/>
    <lineage>
        <taxon>Bacteria</taxon>
        <taxon>Candidatus Woeseibacteriota</taxon>
    </lineage>
</organism>
<dbReference type="Gene3D" id="3.30.450.20">
    <property type="entry name" value="PAS domain"/>
    <property type="match status" value="1"/>
</dbReference>
<feature type="domain" description="PAS fold-4" evidence="3">
    <location>
        <begin position="151"/>
        <end position="243"/>
    </location>
</feature>
<keyword evidence="2" id="KW-1133">Transmembrane helix</keyword>
<sequence>MKPTAPRELNVFLKLLMVIALGGVFILLFFLFFARVGSGIFLFSGIIPVSAGYFFGSWGGLVGGLVIFPLNFLLSRAVTGTSVEEFLWPNVAPNLGLILIGVFVGRLRETQRKLFEAKLIQERLRESEAKFSLFMNNAPIVGWVKDPETWKYLYINKTFQTTFKIKMEEITQKRDSDLWPKEVAETLRKNDFEVYTKGKVFRIYEDVPTPDGVMHHWLVFKFPVESEGKRLVGGTAIDITALKKSQDELAERTVELERMNELMVGRESKMAELKEQIKKLKAK</sequence>
<evidence type="ECO:0000313" key="5">
    <source>
        <dbReference type="Proteomes" id="UP000177091"/>
    </source>
</evidence>
<feature type="transmembrane region" description="Helical" evidence="2">
    <location>
        <begin position="12"/>
        <end position="33"/>
    </location>
</feature>
<comment type="caution">
    <text evidence="4">The sequence shown here is derived from an EMBL/GenBank/DDBJ whole genome shotgun (WGS) entry which is preliminary data.</text>
</comment>
<dbReference type="InterPro" id="IPR035965">
    <property type="entry name" value="PAS-like_dom_sf"/>
</dbReference>